<feature type="domain" description="CAAX prenyl protease 2/Lysostaphin resistance protein A-like" evidence="3">
    <location>
        <begin position="164"/>
        <end position="270"/>
    </location>
</feature>
<feature type="transmembrane region" description="Helical" evidence="2">
    <location>
        <begin position="231"/>
        <end position="250"/>
    </location>
</feature>
<evidence type="ECO:0000256" key="1">
    <source>
        <dbReference type="SAM" id="MobiDB-lite"/>
    </source>
</evidence>
<name>A0ABW4EUB9_9PSEU</name>
<evidence type="ECO:0000313" key="5">
    <source>
        <dbReference type="Proteomes" id="UP001597114"/>
    </source>
</evidence>
<dbReference type="Pfam" id="PF02517">
    <property type="entry name" value="Rce1-like"/>
    <property type="match status" value="1"/>
</dbReference>
<feature type="region of interest" description="Disordered" evidence="1">
    <location>
        <begin position="1"/>
        <end position="43"/>
    </location>
</feature>
<protein>
    <submittedName>
        <fullName evidence="4">CPBP family intramembrane glutamic endopeptidase</fullName>
        <ecNumber evidence="4">3.4.-.-</ecNumber>
    </submittedName>
</protein>
<feature type="transmembrane region" description="Helical" evidence="2">
    <location>
        <begin position="198"/>
        <end position="219"/>
    </location>
</feature>
<dbReference type="EC" id="3.4.-.-" evidence="4"/>
<keyword evidence="2" id="KW-1133">Transmembrane helix</keyword>
<keyword evidence="2" id="KW-0812">Transmembrane</keyword>
<organism evidence="4 5">
    <name type="scientific">Pseudonocardia yunnanensis</name>
    <dbReference type="NCBI Taxonomy" id="58107"/>
    <lineage>
        <taxon>Bacteria</taxon>
        <taxon>Bacillati</taxon>
        <taxon>Actinomycetota</taxon>
        <taxon>Actinomycetes</taxon>
        <taxon>Pseudonocardiales</taxon>
        <taxon>Pseudonocardiaceae</taxon>
        <taxon>Pseudonocardia</taxon>
    </lineage>
</organism>
<dbReference type="InterPro" id="IPR042150">
    <property type="entry name" value="MmRce1-like"/>
</dbReference>
<comment type="caution">
    <text evidence="4">The sequence shown here is derived from an EMBL/GenBank/DDBJ whole genome shotgun (WGS) entry which is preliminary data.</text>
</comment>
<evidence type="ECO:0000256" key="2">
    <source>
        <dbReference type="SAM" id="Phobius"/>
    </source>
</evidence>
<accession>A0ABW4EUB9</accession>
<keyword evidence="2" id="KW-0472">Membrane</keyword>
<dbReference type="InterPro" id="IPR003675">
    <property type="entry name" value="Rce1/LyrA-like_dom"/>
</dbReference>
<reference evidence="5" key="1">
    <citation type="journal article" date="2019" name="Int. J. Syst. Evol. Microbiol.">
        <title>The Global Catalogue of Microorganisms (GCM) 10K type strain sequencing project: providing services to taxonomists for standard genome sequencing and annotation.</title>
        <authorList>
            <consortium name="The Broad Institute Genomics Platform"/>
            <consortium name="The Broad Institute Genome Sequencing Center for Infectious Disease"/>
            <person name="Wu L."/>
            <person name="Ma J."/>
        </authorList>
    </citation>
    <scope>NUCLEOTIDE SEQUENCE [LARGE SCALE GENOMIC DNA]</scope>
    <source>
        <strain evidence="5">CCM 7043</strain>
    </source>
</reference>
<evidence type="ECO:0000259" key="3">
    <source>
        <dbReference type="Pfam" id="PF02517"/>
    </source>
</evidence>
<feature type="transmembrane region" description="Helical" evidence="2">
    <location>
        <begin position="81"/>
        <end position="103"/>
    </location>
</feature>
<dbReference type="GO" id="GO:0016787">
    <property type="term" value="F:hydrolase activity"/>
    <property type="evidence" value="ECO:0007669"/>
    <property type="project" value="UniProtKB-KW"/>
</dbReference>
<dbReference type="RefSeq" id="WP_344721200.1">
    <property type="nucleotide sequence ID" value="NZ_BAAAUS010000007.1"/>
</dbReference>
<keyword evidence="4" id="KW-0378">Hydrolase</keyword>
<dbReference type="EMBL" id="JBHUCO010000009">
    <property type="protein sequence ID" value="MFD1517595.1"/>
    <property type="molecule type" value="Genomic_DNA"/>
</dbReference>
<proteinExistence type="predicted"/>
<feature type="transmembrane region" description="Helical" evidence="2">
    <location>
        <begin position="123"/>
        <end position="144"/>
    </location>
</feature>
<sequence>MNIRERRPAPTPRPTGQAESPTLPIRHLERHPTSTPLPTRRAGPPPLPVRRLVQFGALCLLLSWVPWSVLGALGADVDEGLAALVFGLAAAGPSLAALTMWLLMRRERRGGPRRSGTRLSWVWPVVAIVLGAAPPVVAAVVLGLDDLGAIPLHVASVAAGVGSPLGVLAYTLVSGPLAEEFGWRGFVQPRLRLRYGRVRTAVVMAIVWGLWHVPLFFLIGTGQQAKGLFSLQGALFFAGLFPLCYTILFVTEHLRGGVWAAVLVHAAWNASDALLPAHGDVGAIVQTAVALAVAGAVAIVWRARTGGPLQPAG</sequence>
<keyword evidence="5" id="KW-1185">Reference proteome</keyword>
<feature type="transmembrane region" description="Helical" evidence="2">
    <location>
        <begin position="257"/>
        <end position="275"/>
    </location>
</feature>
<dbReference type="Proteomes" id="UP001597114">
    <property type="component" value="Unassembled WGS sequence"/>
</dbReference>
<feature type="transmembrane region" description="Helical" evidence="2">
    <location>
        <begin position="150"/>
        <end position="177"/>
    </location>
</feature>
<evidence type="ECO:0000313" key="4">
    <source>
        <dbReference type="EMBL" id="MFD1517595.1"/>
    </source>
</evidence>
<feature type="transmembrane region" description="Helical" evidence="2">
    <location>
        <begin position="55"/>
        <end position="75"/>
    </location>
</feature>
<gene>
    <name evidence="4" type="ORF">ACFSJD_08860</name>
</gene>
<dbReference type="PANTHER" id="PTHR35797:SF1">
    <property type="entry name" value="PROTEASE"/>
    <property type="match status" value="1"/>
</dbReference>
<dbReference type="PANTHER" id="PTHR35797">
    <property type="entry name" value="PROTEASE-RELATED"/>
    <property type="match status" value="1"/>
</dbReference>
<feature type="transmembrane region" description="Helical" evidence="2">
    <location>
        <begin position="281"/>
        <end position="301"/>
    </location>
</feature>